<proteinExistence type="predicted"/>
<protein>
    <recommendedName>
        <fullName evidence="8">RRM domain-containing protein</fullName>
    </recommendedName>
</protein>
<keyword evidence="4 6" id="KW-0694">RNA-binding</keyword>
<feature type="compositionally biased region" description="Low complexity" evidence="7">
    <location>
        <begin position="334"/>
        <end position="344"/>
    </location>
</feature>
<feature type="domain" description="RRM" evidence="8">
    <location>
        <begin position="152"/>
        <end position="237"/>
    </location>
</feature>
<feature type="domain" description="RRM" evidence="8">
    <location>
        <begin position="24"/>
        <end position="112"/>
    </location>
</feature>
<name>A0ABN9VCE2_9DINO</name>
<sequence length="356" mass="37742">MGEARQEQLLASSRTGFVNPKKSREVYLGNLERTITVERVRRALLTLFSELPAYVATYPDISSPLVHITLHVAGMGAYAFAEFFDSRLASTAIQFSGLTLHGKVLSVRRPQGYVVPPQGEAAPLDVGPLRVRGLLPAAPSNAVSVANDGKQRELFFGNLPPGKVTAEVILRLVNPVLEKLPEWRPQEGNPITNIDMVPNGTYAFVQFQSVRLACKVIEIFDGQELFGNRMRVRHTEKGLPAWHASTRGPIAVVQPARAEVTQAAAAQGGAVLAAPFTMPPPPPGGPPPVSPRPPVPQAPPAPPEVQWLGEQQLLQQSLALAAPAAGPPAPAAPPAAAAAPTAEAAAREAKDGGMLM</sequence>
<feature type="compositionally biased region" description="Basic and acidic residues" evidence="7">
    <location>
        <begin position="345"/>
        <end position="356"/>
    </location>
</feature>
<keyword evidence="10" id="KW-1185">Reference proteome</keyword>
<evidence type="ECO:0000256" key="1">
    <source>
        <dbReference type="ARBA" id="ARBA00004123"/>
    </source>
</evidence>
<dbReference type="SMART" id="SM00360">
    <property type="entry name" value="RRM"/>
    <property type="match status" value="2"/>
</dbReference>
<dbReference type="Gene3D" id="3.30.70.330">
    <property type="match status" value="2"/>
</dbReference>
<keyword evidence="2" id="KW-0507">mRNA processing</keyword>
<evidence type="ECO:0000256" key="4">
    <source>
        <dbReference type="ARBA" id="ARBA00022884"/>
    </source>
</evidence>
<dbReference type="InterPro" id="IPR035979">
    <property type="entry name" value="RBD_domain_sf"/>
</dbReference>
<feature type="region of interest" description="Disordered" evidence="7">
    <location>
        <begin position="316"/>
        <end position="356"/>
    </location>
</feature>
<evidence type="ECO:0000259" key="8">
    <source>
        <dbReference type="PROSITE" id="PS50102"/>
    </source>
</evidence>
<dbReference type="PANTHER" id="PTHR23003">
    <property type="entry name" value="RNA RECOGNITION MOTIF RRM DOMAIN CONTAINING PROTEIN"/>
    <property type="match status" value="1"/>
</dbReference>
<dbReference type="PANTHER" id="PTHR23003:SF62">
    <property type="entry name" value="SERINE_ARGININE (SR)-TYPE SHUTTLING MRNA BINDING PROTEIN NPL3"/>
    <property type="match status" value="1"/>
</dbReference>
<evidence type="ECO:0000256" key="5">
    <source>
        <dbReference type="ARBA" id="ARBA00023242"/>
    </source>
</evidence>
<evidence type="ECO:0000313" key="9">
    <source>
        <dbReference type="EMBL" id="CAK0869177.1"/>
    </source>
</evidence>
<evidence type="ECO:0000256" key="3">
    <source>
        <dbReference type="ARBA" id="ARBA00022737"/>
    </source>
</evidence>
<gene>
    <name evidence="9" type="ORF">PCOR1329_LOCUS55624</name>
</gene>
<evidence type="ECO:0000256" key="6">
    <source>
        <dbReference type="PROSITE-ProRule" id="PRU00176"/>
    </source>
</evidence>
<feature type="region of interest" description="Disordered" evidence="7">
    <location>
        <begin position="275"/>
        <end position="304"/>
    </location>
</feature>
<comment type="subcellular location">
    <subcellularLocation>
        <location evidence="1">Nucleus</location>
    </subcellularLocation>
</comment>
<dbReference type="SUPFAM" id="SSF54928">
    <property type="entry name" value="RNA-binding domain, RBD"/>
    <property type="match status" value="2"/>
</dbReference>
<reference evidence="9" key="1">
    <citation type="submission" date="2023-10" db="EMBL/GenBank/DDBJ databases">
        <authorList>
            <person name="Chen Y."/>
            <person name="Shah S."/>
            <person name="Dougan E. K."/>
            <person name="Thang M."/>
            <person name="Chan C."/>
        </authorList>
    </citation>
    <scope>NUCLEOTIDE SEQUENCE [LARGE SCALE GENOMIC DNA]</scope>
</reference>
<evidence type="ECO:0000256" key="7">
    <source>
        <dbReference type="SAM" id="MobiDB-lite"/>
    </source>
</evidence>
<accession>A0ABN9VCE2</accession>
<feature type="compositionally biased region" description="Pro residues" evidence="7">
    <location>
        <begin position="277"/>
        <end position="303"/>
    </location>
</feature>
<dbReference type="InterPro" id="IPR050374">
    <property type="entry name" value="RRT5_SRSF_SR"/>
</dbReference>
<dbReference type="EMBL" id="CAUYUJ010016826">
    <property type="protein sequence ID" value="CAK0869177.1"/>
    <property type="molecule type" value="Genomic_DNA"/>
</dbReference>
<keyword evidence="3" id="KW-0677">Repeat</keyword>
<comment type="caution">
    <text evidence="9">The sequence shown here is derived from an EMBL/GenBank/DDBJ whole genome shotgun (WGS) entry which is preliminary data.</text>
</comment>
<keyword evidence="5" id="KW-0539">Nucleus</keyword>
<dbReference type="InterPro" id="IPR012677">
    <property type="entry name" value="Nucleotide-bd_a/b_plait_sf"/>
</dbReference>
<dbReference type="InterPro" id="IPR000504">
    <property type="entry name" value="RRM_dom"/>
</dbReference>
<evidence type="ECO:0000313" key="10">
    <source>
        <dbReference type="Proteomes" id="UP001189429"/>
    </source>
</evidence>
<organism evidence="9 10">
    <name type="scientific">Prorocentrum cordatum</name>
    <dbReference type="NCBI Taxonomy" id="2364126"/>
    <lineage>
        <taxon>Eukaryota</taxon>
        <taxon>Sar</taxon>
        <taxon>Alveolata</taxon>
        <taxon>Dinophyceae</taxon>
        <taxon>Prorocentrales</taxon>
        <taxon>Prorocentraceae</taxon>
        <taxon>Prorocentrum</taxon>
    </lineage>
</organism>
<dbReference type="PROSITE" id="PS50102">
    <property type="entry name" value="RRM"/>
    <property type="match status" value="2"/>
</dbReference>
<dbReference type="CDD" id="cd00590">
    <property type="entry name" value="RRM_SF"/>
    <property type="match status" value="1"/>
</dbReference>
<evidence type="ECO:0000256" key="2">
    <source>
        <dbReference type="ARBA" id="ARBA00022664"/>
    </source>
</evidence>
<dbReference type="Proteomes" id="UP001189429">
    <property type="component" value="Unassembled WGS sequence"/>
</dbReference>